<reference evidence="1 2" key="1">
    <citation type="journal article" date="2019" name="Commun. Biol.">
        <title>The bagworm genome reveals a unique fibroin gene that provides high tensile strength.</title>
        <authorList>
            <person name="Kono N."/>
            <person name="Nakamura H."/>
            <person name="Ohtoshi R."/>
            <person name="Tomita M."/>
            <person name="Numata K."/>
            <person name="Arakawa K."/>
        </authorList>
    </citation>
    <scope>NUCLEOTIDE SEQUENCE [LARGE SCALE GENOMIC DNA]</scope>
</reference>
<protein>
    <submittedName>
        <fullName evidence="1">Uncharacterized protein</fullName>
    </submittedName>
</protein>
<keyword evidence="2" id="KW-1185">Reference proteome</keyword>
<dbReference type="AlphaFoldDB" id="A0A4C1TU67"/>
<dbReference type="Proteomes" id="UP000299102">
    <property type="component" value="Unassembled WGS sequence"/>
</dbReference>
<sequence length="117" mass="13105">MTCVTPSESRKIGSTTTLAQVESTRQKKPLSACPADVHEVLFYKYEPSNLPLCEGKGSLQVFGNYCPKNSFCVFELYSKIIIEEAVNETDIKIWDVQKGFRNGMELTNHISIPDVVT</sequence>
<evidence type="ECO:0000313" key="1">
    <source>
        <dbReference type="EMBL" id="GBP17565.1"/>
    </source>
</evidence>
<dbReference type="EMBL" id="BGZK01000088">
    <property type="protein sequence ID" value="GBP17565.1"/>
    <property type="molecule type" value="Genomic_DNA"/>
</dbReference>
<comment type="caution">
    <text evidence="1">The sequence shown here is derived from an EMBL/GenBank/DDBJ whole genome shotgun (WGS) entry which is preliminary data.</text>
</comment>
<gene>
    <name evidence="1" type="ORF">EVAR_12275_1</name>
</gene>
<accession>A0A4C1TU67</accession>
<evidence type="ECO:0000313" key="2">
    <source>
        <dbReference type="Proteomes" id="UP000299102"/>
    </source>
</evidence>
<dbReference type="OrthoDB" id="425681at2759"/>
<name>A0A4C1TU67_EUMVA</name>
<organism evidence="1 2">
    <name type="scientific">Eumeta variegata</name>
    <name type="common">Bagworm moth</name>
    <name type="synonym">Eumeta japonica</name>
    <dbReference type="NCBI Taxonomy" id="151549"/>
    <lineage>
        <taxon>Eukaryota</taxon>
        <taxon>Metazoa</taxon>
        <taxon>Ecdysozoa</taxon>
        <taxon>Arthropoda</taxon>
        <taxon>Hexapoda</taxon>
        <taxon>Insecta</taxon>
        <taxon>Pterygota</taxon>
        <taxon>Neoptera</taxon>
        <taxon>Endopterygota</taxon>
        <taxon>Lepidoptera</taxon>
        <taxon>Glossata</taxon>
        <taxon>Ditrysia</taxon>
        <taxon>Tineoidea</taxon>
        <taxon>Psychidae</taxon>
        <taxon>Oiketicinae</taxon>
        <taxon>Eumeta</taxon>
    </lineage>
</organism>
<proteinExistence type="predicted"/>